<sequence>MFRVEGVVQISGSFTRQSQRYLVKMEGSEVDTSIKEVRQGLPHARQEVFPQFMTAFIILSTSAAKVLCEGAQCHHLHQMRSIPFPSFPNGQQAEILFVDEFYAAVEEGETYGPKLRAKPHKVKQVLVRVMYPLPASVIQEACDLGPNFGR</sequence>
<protein>
    <submittedName>
        <fullName evidence="1">Uncharacterized protein</fullName>
    </submittedName>
</protein>
<evidence type="ECO:0000313" key="2">
    <source>
        <dbReference type="Proteomes" id="UP000772434"/>
    </source>
</evidence>
<name>A0A9P5U0E7_9AGAR</name>
<reference evidence="1" key="1">
    <citation type="submission" date="2020-11" db="EMBL/GenBank/DDBJ databases">
        <authorList>
            <consortium name="DOE Joint Genome Institute"/>
            <person name="Ahrendt S."/>
            <person name="Riley R."/>
            <person name="Andreopoulos W."/>
            <person name="Labutti K."/>
            <person name="Pangilinan J."/>
            <person name="Ruiz-Duenas F.J."/>
            <person name="Barrasa J.M."/>
            <person name="Sanchez-Garcia M."/>
            <person name="Camarero S."/>
            <person name="Miyauchi S."/>
            <person name="Serrano A."/>
            <person name="Linde D."/>
            <person name="Babiker R."/>
            <person name="Drula E."/>
            <person name="Ayuso-Fernandez I."/>
            <person name="Pacheco R."/>
            <person name="Padilla G."/>
            <person name="Ferreira P."/>
            <person name="Barriuso J."/>
            <person name="Kellner H."/>
            <person name="Castanera R."/>
            <person name="Alfaro M."/>
            <person name="Ramirez L."/>
            <person name="Pisabarro A.G."/>
            <person name="Kuo A."/>
            <person name="Tritt A."/>
            <person name="Lipzen A."/>
            <person name="He G."/>
            <person name="Yan M."/>
            <person name="Ng V."/>
            <person name="Cullen D."/>
            <person name="Martin F."/>
            <person name="Rosso M.-N."/>
            <person name="Henrissat B."/>
            <person name="Hibbett D."/>
            <person name="Martinez A.T."/>
            <person name="Grigoriev I.V."/>
        </authorList>
    </citation>
    <scope>NUCLEOTIDE SEQUENCE</scope>
    <source>
        <strain evidence="1">AH 40177</strain>
    </source>
</reference>
<comment type="caution">
    <text evidence="1">The sequence shown here is derived from an EMBL/GenBank/DDBJ whole genome shotgun (WGS) entry which is preliminary data.</text>
</comment>
<evidence type="ECO:0000313" key="1">
    <source>
        <dbReference type="EMBL" id="KAF9062520.1"/>
    </source>
</evidence>
<accession>A0A9P5U0E7</accession>
<dbReference type="EMBL" id="JADNRY010000170">
    <property type="protein sequence ID" value="KAF9062520.1"/>
    <property type="molecule type" value="Genomic_DNA"/>
</dbReference>
<dbReference type="Proteomes" id="UP000772434">
    <property type="component" value="Unassembled WGS sequence"/>
</dbReference>
<gene>
    <name evidence="1" type="ORF">BDP27DRAFT_1368793</name>
</gene>
<proteinExistence type="predicted"/>
<keyword evidence="2" id="KW-1185">Reference proteome</keyword>
<dbReference type="AlphaFoldDB" id="A0A9P5U0E7"/>
<organism evidence="1 2">
    <name type="scientific">Rhodocollybia butyracea</name>
    <dbReference type="NCBI Taxonomy" id="206335"/>
    <lineage>
        <taxon>Eukaryota</taxon>
        <taxon>Fungi</taxon>
        <taxon>Dikarya</taxon>
        <taxon>Basidiomycota</taxon>
        <taxon>Agaricomycotina</taxon>
        <taxon>Agaricomycetes</taxon>
        <taxon>Agaricomycetidae</taxon>
        <taxon>Agaricales</taxon>
        <taxon>Marasmiineae</taxon>
        <taxon>Omphalotaceae</taxon>
        <taxon>Rhodocollybia</taxon>
    </lineage>
</organism>